<dbReference type="EMBL" id="UINC01069032">
    <property type="protein sequence ID" value="SVC02096.1"/>
    <property type="molecule type" value="Genomic_DNA"/>
</dbReference>
<dbReference type="AlphaFoldDB" id="A0A382IR58"/>
<proteinExistence type="predicted"/>
<organism evidence="1">
    <name type="scientific">marine metagenome</name>
    <dbReference type="NCBI Taxonomy" id="408172"/>
    <lineage>
        <taxon>unclassified sequences</taxon>
        <taxon>metagenomes</taxon>
        <taxon>ecological metagenomes</taxon>
    </lineage>
</organism>
<protein>
    <submittedName>
        <fullName evidence="1">Uncharacterized protein</fullName>
    </submittedName>
</protein>
<name>A0A382IR58_9ZZZZ</name>
<gene>
    <name evidence="1" type="ORF">METZ01_LOCUS254950</name>
</gene>
<sequence>MSQLVFKLVQDHRLPATPNKSN</sequence>
<evidence type="ECO:0000313" key="1">
    <source>
        <dbReference type="EMBL" id="SVC02096.1"/>
    </source>
</evidence>
<reference evidence="1" key="1">
    <citation type="submission" date="2018-05" db="EMBL/GenBank/DDBJ databases">
        <authorList>
            <person name="Lanie J.A."/>
            <person name="Ng W.-L."/>
            <person name="Kazmierczak K.M."/>
            <person name="Andrzejewski T.M."/>
            <person name="Davidsen T.M."/>
            <person name="Wayne K.J."/>
            <person name="Tettelin H."/>
            <person name="Glass J.I."/>
            <person name="Rusch D."/>
            <person name="Podicherti R."/>
            <person name="Tsui H.-C.T."/>
            <person name="Winkler M.E."/>
        </authorList>
    </citation>
    <scope>NUCLEOTIDE SEQUENCE</scope>
</reference>
<accession>A0A382IR58</accession>